<gene>
    <name evidence="2 5" type="primary">ku</name>
    <name evidence="5" type="ORF">AMPC_15170</name>
</gene>
<evidence type="ECO:0000256" key="2">
    <source>
        <dbReference type="HAMAP-Rule" id="MF_01875"/>
    </source>
</evidence>
<feature type="region of interest" description="Disordered" evidence="3">
    <location>
        <begin position="253"/>
        <end position="293"/>
    </location>
</feature>
<dbReference type="RefSeq" id="WP_248345584.1">
    <property type="nucleotide sequence ID" value="NZ_AP025592.1"/>
</dbReference>
<dbReference type="SMART" id="SM00559">
    <property type="entry name" value="Ku78"/>
    <property type="match status" value="1"/>
</dbReference>
<dbReference type="InterPro" id="IPR009187">
    <property type="entry name" value="Prok_Ku"/>
</dbReference>
<evidence type="ECO:0000259" key="4">
    <source>
        <dbReference type="SMART" id="SM00559"/>
    </source>
</evidence>
<sequence length="293" mass="32001">MPRAIWSGAVSFGLVNIPVKLYSAVSHKEVRFHMLHDADGSRIELHRVCAAEGKEVPYEHVVKGYEVAPHRYVTVTREELEAADPRGSRTIDIEEFVGLGEIDPIYYDATYHLGPDKGAARPYALLLEAMRRSGKVALGRFVMRTKESLCVLRPMGQGLALSTMNYADEVVPQEDLGLPEHDAPAPRELAMAEQLVGSLAASFDPAKYKDRYREKVLALVEKKAAGEEIVAAPSEQPAKVVNLADALAASLAAARTRKAGPSPEEAPPAGERRHRTAEAAHVAKRKPRKRGNG</sequence>
<dbReference type="PANTHER" id="PTHR41251">
    <property type="entry name" value="NON-HOMOLOGOUS END JOINING PROTEIN KU"/>
    <property type="match status" value="1"/>
</dbReference>
<comment type="function">
    <text evidence="2">With LigD forms a non-homologous end joining (NHEJ) DNA repair enzyme, which repairs dsDNA breaks with reduced fidelity. Binds linear dsDNA with 5'- and 3'- overhangs but not closed circular dsDNA nor ssDNA. Recruits and stimulates the ligase activity of LigD.</text>
</comment>
<organism evidence="5 6">
    <name type="scientific">Anaeromyxobacter paludicola</name>
    <dbReference type="NCBI Taxonomy" id="2918171"/>
    <lineage>
        <taxon>Bacteria</taxon>
        <taxon>Pseudomonadati</taxon>
        <taxon>Myxococcota</taxon>
        <taxon>Myxococcia</taxon>
        <taxon>Myxococcales</taxon>
        <taxon>Cystobacterineae</taxon>
        <taxon>Anaeromyxobacteraceae</taxon>
        <taxon>Anaeromyxobacter</taxon>
    </lineage>
</organism>
<feature type="domain" description="Ku" evidence="4">
    <location>
        <begin position="53"/>
        <end position="180"/>
    </location>
</feature>
<evidence type="ECO:0000313" key="6">
    <source>
        <dbReference type="Proteomes" id="UP001162734"/>
    </source>
</evidence>
<dbReference type="CDD" id="cd00789">
    <property type="entry name" value="KU_like"/>
    <property type="match status" value="1"/>
</dbReference>
<dbReference type="PANTHER" id="PTHR41251:SF1">
    <property type="entry name" value="NON-HOMOLOGOUS END JOINING PROTEIN KU"/>
    <property type="match status" value="1"/>
</dbReference>
<keyword evidence="2" id="KW-0233">DNA recombination</keyword>
<protein>
    <recommendedName>
        <fullName evidence="2">Non-homologous end joining protein Ku</fullName>
    </recommendedName>
</protein>
<keyword evidence="6" id="KW-1185">Reference proteome</keyword>
<dbReference type="Proteomes" id="UP001162734">
    <property type="component" value="Chromosome"/>
</dbReference>
<dbReference type="EMBL" id="AP025592">
    <property type="protein sequence ID" value="BDG08404.1"/>
    <property type="molecule type" value="Genomic_DNA"/>
</dbReference>
<comment type="similarity">
    <text evidence="2">Belongs to the prokaryotic Ku family.</text>
</comment>
<dbReference type="Pfam" id="PF02735">
    <property type="entry name" value="Ku"/>
    <property type="match status" value="1"/>
</dbReference>
<accession>A0ABN6N5G4</accession>
<feature type="compositionally biased region" description="Low complexity" evidence="3">
    <location>
        <begin position="253"/>
        <end position="269"/>
    </location>
</feature>
<dbReference type="InterPro" id="IPR016194">
    <property type="entry name" value="SPOC-like_C_dom_sf"/>
</dbReference>
<dbReference type="InterPro" id="IPR006164">
    <property type="entry name" value="DNA_bd_Ku70/Ku80"/>
</dbReference>
<comment type="subunit">
    <text evidence="2">Homodimer. Interacts with LigD.</text>
</comment>
<evidence type="ECO:0000256" key="1">
    <source>
        <dbReference type="ARBA" id="ARBA00023125"/>
    </source>
</evidence>
<evidence type="ECO:0000313" key="5">
    <source>
        <dbReference type="EMBL" id="BDG08404.1"/>
    </source>
</evidence>
<feature type="compositionally biased region" description="Basic residues" evidence="3">
    <location>
        <begin position="282"/>
        <end position="293"/>
    </location>
</feature>
<dbReference type="Gene3D" id="2.40.290.10">
    <property type="match status" value="1"/>
</dbReference>
<evidence type="ECO:0000256" key="3">
    <source>
        <dbReference type="SAM" id="MobiDB-lite"/>
    </source>
</evidence>
<reference evidence="6" key="1">
    <citation type="journal article" date="2022" name="Int. J. Syst. Evol. Microbiol.">
        <title>Anaeromyxobacter oryzae sp. nov., Anaeromyxobacter diazotrophicus sp. nov. and Anaeromyxobacter paludicola sp. nov., isolated from paddy soils.</title>
        <authorList>
            <person name="Itoh H."/>
            <person name="Xu Z."/>
            <person name="Mise K."/>
            <person name="Masuda Y."/>
            <person name="Ushijima N."/>
            <person name="Hayakawa C."/>
            <person name="Shiratori Y."/>
            <person name="Senoo K."/>
        </authorList>
    </citation>
    <scope>NUCLEOTIDE SEQUENCE [LARGE SCALE GENOMIC DNA]</scope>
    <source>
        <strain evidence="6">Red630</strain>
    </source>
</reference>
<dbReference type="PIRSF" id="PIRSF006493">
    <property type="entry name" value="Prok_Ku"/>
    <property type="match status" value="1"/>
</dbReference>
<proteinExistence type="inferred from homology"/>
<keyword evidence="1 2" id="KW-0238">DNA-binding</keyword>
<dbReference type="NCBIfam" id="TIGR02772">
    <property type="entry name" value="Ku_bact"/>
    <property type="match status" value="1"/>
</dbReference>
<dbReference type="HAMAP" id="MF_01875">
    <property type="entry name" value="Prokaryotic_Ku"/>
    <property type="match status" value="1"/>
</dbReference>
<keyword evidence="2" id="KW-0227">DNA damage</keyword>
<name>A0ABN6N5G4_9BACT</name>
<dbReference type="SUPFAM" id="SSF100939">
    <property type="entry name" value="SPOC domain-like"/>
    <property type="match status" value="1"/>
</dbReference>
<keyword evidence="2" id="KW-0234">DNA repair</keyword>